<evidence type="ECO:0000256" key="8">
    <source>
        <dbReference type="ARBA" id="ARBA00023002"/>
    </source>
</evidence>
<evidence type="ECO:0000256" key="4">
    <source>
        <dbReference type="ARBA" id="ARBA00022617"/>
    </source>
</evidence>
<keyword evidence="5" id="KW-0812">Transmembrane</keyword>
<proteinExistence type="inferred from homology"/>
<dbReference type="GO" id="GO:0016020">
    <property type="term" value="C:membrane"/>
    <property type="evidence" value="ECO:0007669"/>
    <property type="project" value="UniProtKB-SubCell"/>
</dbReference>
<comment type="caution">
    <text evidence="12">The sequence shown here is derived from an EMBL/GenBank/DDBJ whole genome shotgun (WGS) entry which is preliminary data.</text>
</comment>
<gene>
    <name evidence="12" type="ORF">LITE_LOCUS26709</name>
</gene>
<evidence type="ECO:0000256" key="6">
    <source>
        <dbReference type="ARBA" id="ARBA00022723"/>
    </source>
</evidence>
<evidence type="ECO:0000313" key="12">
    <source>
        <dbReference type="EMBL" id="CAI0441015.1"/>
    </source>
</evidence>
<evidence type="ECO:0000256" key="5">
    <source>
        <dbReference type="ARBA" id="ARBA00022692"/>
    </source>
</evidence>
<dbReference type="InterPro" id="IPR052306">
    <property type="entry name" value="CYP450_71D"/>
</dbReference>
<evidence type="ECO:0000256" key="1">
    <source>
        <dbReference type="ARBA" id="ARBA00001971"/>
    </source>
</evidence>
<accession>A0AAV0M5B7</accession>
<comment type="subcellular location">
    <subcellularLocation>
        <location evidence="2">Membrane</location>
        <topology evidence="2">Single-pass membrane protein</topology>
    </subcellularLocation>
</comment>
<dbReference type="PANTHER" id="PTHR47953">
    <property type="entry name" value="OS08G0105600 PROTEIN"/>
    <property type="match status" value="1"/>
</dbReference>
<keyword evidence="4" id="KW-0349">Heme</keyword>
<dbReference type="EMBL" id="CAMGYJ010000007">
    <property type="protein sequence ID" value="CAI0441015.1"/>
    <property type="molecule type" value="Genomic_DNA"/>
</dbReference>
<evidence type="ECO:0000256" key="11">
    <source>
        <dbReference type="ARBA" id="ARBA00023136"/>
    </source>
</evidence>
<evidence type="ECO:0000256" key="9">
    <source>
        <dbReference type="ARBA" id="ARBA00023004"/>
    </source>
</evidence>
<evidence type="ECO:0000313" key="13">
    <source>
        <dbReference type="Proteomes" id="UP001154282"/>
    </source>
</evidence>
<dbReference type="AlphaFoldDB" id="A0AAV0M5B7"/>
<protein>
    <recommendedName>
        <fullName evidence="14">Cytochrome P450</fullName>
    </recommendedName>
</protein>
<reference evidence="12" key="1">
    <citation type="submission" date="2022-08" db="EMBL/GenBank/DDBJ databases">
        <authorList>
            <person name="Gutierrez-Valencia J."/>
        </authorList>
    </citation>
    <scope>NUCLEOTIDE SEQUENCE</scope>
</reference>
<evidence type="ECO:0000256" key="10">
    <source>
        <dbReference type="ARBA" id="ARBA00023033"/>
    </source>
</evidence>
<evidence type="ECO:0008006" key="14">
    <source>
        <dbReference type="Google" id="ProtNLM"/>
    </source>
</evidence>
<sequence length="68" mass="7683">MCPGMAFGMANVELQLANLLYHFDWEMPGENGGSFEDLDMSEKFGVNVKRKHDLCLIPVPYLPSYPAF</sequence>
<dbReference type="GO" id="GO:0005506">
    <property type="term" value="F:iron ion binding"/>
    <property type="evidence" value="ECO:0007669"/>
    <property type="project" value="InterPro"/>
</dbReference>
<evidence type="ECO:0000256" key="7">
    <source>
        <dbReference type="ARBA" id="ARBA00022989"/>
    </source>
</evidence>
<comment type="similarity">
    <text evidence="3">Belongs to the cytochrome P450 family.</text>
</comment>
<keyword evidence="10" id="KW-0503">Monooxygenase</keyword>
<keyword evidence="11" id="KW-0472">Membrane</keyword>
<dbReference type="SUPFAM" id="SSF48264">
    <property type="entry name" value="Cytochrome P450"/>
    <property type="match status" value="1"/>
</dbReference>
<dbReference type="GO" id="GO:0020037">
    <property type="term" value="F:heme binding"/>
    <property type="evidence" value="ECO:0007669"/>
    <property type="project" value="InterPro"/>
</dbReference>
<keyword evidence="6" id="KW-0479">Metal-binding</keyword>
<comment type="cofactor">
    <cofactor evidence="1">
        <name>heme</name>
        <dbReference type="ChEBI" id="CHEBI:30413"/>
    </cofactor>
</comment>
<dbReference type="Gene3D" id="1.10.630.10">
    <property type="entry name" value="Cytochrome P450"/>
    <property type="match status" value="1"/>
</dbReference>
<evidence type="ECO:0000256" key="2">
    <source>
        <dbReference type="ARBA" id="ARBA00004167"/>
    </source>
</evidence>
<dbReference type="PANTHER" id="PTHR47953:SF19">
    <property type="entry name" value="OS06G0641600 PROTEIN"/>
    <property type="match status" value="1"/>
</dbReference>
<keyword evidence="8" id="KW-0560">Oxidoreductase</keyword>
<dbReference type="Proteomes" id="UP001154282">
    <property type="component" value="Unassembled WGS sequence"/>
</dbReference>
<dbReference type="GO" id="GO:0004497">
    <property type="term" value="F:monooxygenase activity"/>
    <property type="evidence" value="ECO:0007669"/>
    <property type="project" value="UniProtKB-KW"/>
</dbReference>
<evidence type="ECO:0000256" key="3">
    <source>
        <dbReference type="ARBA" id="ARBA00010617"/>
    </source>
</evidence>
<dbReference type="InterPro" id="IPR036396">
    <property type="entry name" value="Cyt_P450_sf"/>
</dbReference>
<organism evidence="12 13">
    <name type="scientific">Linum tenue</name>
    <dbReference type="NCBI Taxonomy" id="586396"/>
    <lineage>
        <taxon>Eukaryota</taxon>
        <taxon>Viridiplantae</taxon>
        <taxon>Streptophyta</taxon>
        <taxon>Embryophyta</taxon>
        <taxon>Tracheophyta</taxon>
        <taxon>Spermatophyta</taxon>
        <taxon>Magnoliopsida</taxon>
        <taxon>eudicotyledons</taxon>
        <taxon>Gunneridae</taxon>
        <taxon>Pentapetalae</taxon>
        <taxon>rosids</taxon>
        <taxon>fabids</taxon>
        <taxon>Malpighiales</taxon>
        <taxon>Linaceae</taxon>
        <taxon>Linum</taxon>
    </lineage>
</organism>
<dbReference type="GO" id="GO:0016705">
    <property type="term" value="F:oxidoreductase activity, acting on paired donors, with incorporation or reduction of molecular oxygen"/>
    <property type="evidence" value="ECO:0007669"/>
    <property type="project" value="InterPro"/>
</dbReference>
<name>A0AAV0M5B7_9ROSI</name>
<keyword evidence="13" id="KW-1185">Reference proteome</keyword>
<keyword evidence="9" id="KW-0408">Iron</keyword>
<keyword evidence="7" id="KW-1133">Transmembrane helix</keyword>